<comment type="caution">
    <text evidence="1">The sequence shown here is derived from an EMBL/GenBank/DDBJ whole genome shotgun (WGS) entry which is preliminary data.</text>
</comment>
<accession>A0A8J3U0M4</accession>
<reference evidence="1 2" key="1">
    <citation type="submission" date="2021-01" db="EMBL/GenBank/DDBJ databases">
        <title>Whole genome shotgun sequence of Planotetraspora mira NBRC 15435.</title>
        <authorList>
            <person name="Komaki H."/>
            <person name="Tamura T."/>
        </authorList>
    </citation>
    <scope>NUCLEOTIDE SEQUENCE [LARGE SCALE GENOMIC DNA]</scope>
    <source>
        <strain evidence="1 2">NBRC 15435</strain>
    </source>
</reference>
<dbReference type="EMBL" id="BOOO01000056">
    <property type="protein sequence ID" value="GII34737.1"/>
    <property type="molecule type" value="Genomic_DNA"/>
</dbReference>
<sequence length="128" mass="13502">MDPLAVEQTIAARLRVGETDDDQGPAGRQVLAQPGEGIAERMWWIAATQVMTSCEPGGITRSAPAAVKVTGTADGVSSRARVTIAGSTSTPWTSLAREARSLARSPLPHPTFSALPKLLGSCRRIHGW</sequence>
<evidence type="ECO:0000313" key="1">
    <source>
        <dbReference type="EMBL" id="GII34737.1"/>
    </source>
</evidence>
<name>A0A8J3U0M4_9ACTN</name>
<organism evidence="1 2">
    <name type="scientific">Planotetraspora mira</name>
    <dbReference type="NCBI Taxonomy" id="58121"/>
    <lineage>
        <taxon>Bacteria</taxon>
        <taxon>Bacillati</taxon>
        <taxon>Actinomycetota</taxon>
        <taxon>Actinomycetes</taxon>
        <taxon>Streptosporangiales</taxon>
        <taxon>Streptosporangiaceae</taxon>
        <taxon>Planotetraspora</taxon>
    </lineage>
</organism>
<dbReference type="Proteomes" id="UP000650628">
    <property type="component" value="Unassembled WGS sequence"/>
</dbReference>
<proteinExistence type="predicted"/>
<protein>
    <submittedName>
        <fullName evidence="1">Uncharacterized protein</fullName>
    </submittedName>
</protein>
<keyword evidence="2" id="KW-1185">Reference proteome</keyword>
<evidence type="ECO:0000313" key="2">
    <source>
        <dbReference type="Proteomes" id="UP000650628"/>
    </source>
</evidence>
<gene>
    <name evidence="1" type="ORF">Pmi06nite_81790</name>
</gene>
<dbReference type="AlphaFoldDB" id="A0A8J3U0M4"/>